<keyword evidence="3" id="KW-1185">Reference proteome</keyword>
<accession>A0A0R1MW81</accession>
<dbReference type="RefSeq" id="WP_157053755.1">
    <property type="nucleotide sequence ID" value="NZ_AZEC01000008.1"/>
</dbReference>
<dbReference type="EMBL" id="AZEC01000008">
    <property type="protein sequence ID" value="KRL12422.1"/>
    <property type="molecule type" value="Genomic_DNA"/>
</dbReference>
<evidence type="ECO:0000313" key="2">
    <source>
        <dbReference type="EMBL" id="KRL12422.1"/>
    </source>
</evidence>
<feature type="transmembrane region" description="Helical" evidence="1">
    <location>
        <begin position="6"/>
        <end position="22"/>
    </location>
</feature>
<sequence>MDTNLFLIIVLTIFFWGDYFLMRRKNKPHTSDVFKIALAITAFLVIFGGATLVMN</sequence>
<reference evidence="2 3" key="1">
    <citation type="journal article" date="2015" name="Genome Announc.">
        <title>Expanding the biotechnology potential of lactobacilli through comparative genomics of 213 strains and associated genera.</title>
        <authorList>
            <person name="Sun Z."/>
            <person name="Harris H.M."/>
            <person name="McCann A."/>
            <person name="Guo C."/>
            <person name="Argimon S."/>
            <person name="Zhang W."/>
            <person name="Yang X."/>
            <person name="Jeffery I.B."/>
            <person name="Cooney J.C."/>
            <person name="Kagawa T.F."/>
            <person name="Liu W."/>
            <person name="Song Y."/>
            <person name="Salvetti E."/>
            <person name="Wrobel A."/>
            <person name="Rasinkangas P."/>
            <person name="Parkhill J."/>
            <person name="Rea M.C."/>
            <person name="O'Sullivan O."/>
            <person name="Ritari J."/>
            <person name="Douillard F.P."/>
            <person name="Paul Ross R."/>
            <person name="Yang R."/>
            <person name="Briner A.E."/>
            <person name="Felis G.E."/>
            <person name="de Vos W.M."/>
            <person name="Barrangou R."/>
            <person name="Klaenhammer T.R."/>
            <person name="Caufield P.W."/>
            <person name="Cui Y."/>
            <person name="Zhang H."/>
            <person name="O'Toole P.W."/>
        </authorList>
    </citation>
    <scope>NUCLEOTIDE SEQUENCE [LARGE SCALE GENOMIC DNA]</scope>
    <source>
        <strain evidence="2 3">DSM 12744</strain>
    </source>
</reference>
<protein>
    <submittedName>
        <fullName evidence="2">Uncharacterized protein</fullName>
    </submittedName>
</protein>
<keyword evidence="1" id="KW-0472">Membrane</keyword>
<dbReference type="AlphaFoldDB" id="A0A0R1MW81"/>
<organism evidence="2 3">
    <name type="scientific">Schleiferilactobacillus perolens DSM 12744</name>
    <dbReference type="NCBI Taxonomy" id="1423792"/>
    <lineage>
        <taxon>Bacteria</taxon>
        <taxon>Bacillati</taxon>
        <taxon>Bacillota</taxon>
        <taxon>Bacilli</taxon>
        <taxon>Lactobacillales</taxon>
        <taxon>Lactobacillaceae</taxon>
        <taxon>Schleiferilactobacillus</taxon>
    </lineage>
</organism>
<gene>
    <name evidence="2" type="ORF">FD09_GL003005</name>
</gene>
<comment type="caution">
    <text evidence="2">The sequence shown here is derived from an EMBL/GenBank/DDBJ whole genome shotgun (WGS) entry which is preliminary data.</text>
</comment>
<dbReference type="Proteomes" id="UP000051330">
    <property type="component" value="Unassembled WGS sequence"/>
</dbReference>
<evidence type="ECO:0000313" key="3">
    <source>
        <dbReference type="Proteomes" id="UP000051330"/>
    </source>
</evidence>
<evidence type="ECO:0000256" key="1">
    <source>
        <dbReference type="SAM" id="Phobius"/>
    </source>
</evidence>
<name>A0A0R1MW81_9LACO</name>
<feature type="transmembrane region" description="Helical" evidence="1">
    <location>
        <begin position="34"/>
        <end position="54"/>
    </location>
</feature>
<proteinExistence type="predicted"/>
<keyword evidence="1" id="KW-0812">Transmembrane</keyword>
<dbReference type="PATRIC" id="fig|1423792.3.peg.3087"/>
<keyword evidence="1" id="KW-1133">Transmembrane helix</keyword>